<dbReference type="SMART" id="SM00382">
    <property type="entry name" value="AAA"/>
    <property type="match status" value="1"/>
</dbReference>
<gene>
    <name evidence="5" type="ORF">A994_10253</name>
</gene>
<dbReference type="AlphaFoldDB" id="K2QBB4"/>
<dbReference type="InterPro" id="IPR003439">
    <property type="entry name" value="ABC_transporter-like_ATP-bd"/>
</dbReference>
<dbReference type="GO" id="GO:0005886">
    <property type="term" value="C:plasma membrane"/>
    <property type="evidence" value="ECO:0007669"/>
    <property type="project" value="TreeGrafter"/>
</dbReference>
<evidence type="ECO:0000313" key="6">
    <source>
        <dbReference type="Proteomes" id="UP000007360"/>
    </source>
</evidence>
<proteinExistence type="predicted"/>
<dbReference type="GO" id="GO:0016887">
    <property type="term" value="F:ATP hydrolysis activity"/>
    <property type="evidence" value="ECO:0007669"/>
    <property type="project" value="InterPro"/>
</dbReference>
<dbReference type="Gene3D" id="3.40.50.300">
    <property type="entry name" value="P-loop containing nucleotide triphosphate hydrolases"/>
    <property type="match status" value="1"/>
</dbReference>
<protein>
    <submittedName>
        <fullName evidence="5">Phosphonate-transporting ATPase</fullName>
    </submittedName>
</protein>
<dbReference type="Proteomes" id="UP000007360">
    <property type="component" value="Unassembled WGS sequence"/>
</dbReference>
<dbReference type="OrthoDB" id="97750at2157"/>
<comment type="caution">
    <text evidence="5">The sequence shown here is derived from an EMBL/GenBank/DDBJ whole genome shotgun (WGS) entry which is preliminary data.</text>
</comment>
<feature type="region of interest" description="Disordered" evidence="3">
    <location>
        <begin position="1"/>
        <end position="21"/>
    </location>
</feature>
<dbReference type="InterPro" id="IPR015854">
    <property type="entry name" value="ABC_transpr_LolD-like"/>
</dbReference>
<dbReference type="Pfam" id="PF00005">
    <property type="entry name" value="ABC_tran"/>
    <property type="match status" value="1"/>
</dbReference>
<organism evidence="5 6">
    <name type="scientific">Methanobacterium formicicum (strain DSM 3637 / PP1)</name>
    <dbReference type="NCBI Taxonomy" id="1204725"/>
    <lineage>
        <taxon>Archaea</taxon>
        <taxon>Methanobacteriati</taxon>
        <taxon>Methanobacteriota</taxon>
        <taxon>Methanomada group</taxon>
        <taxon>Methanobacteria</taxon>
        <taxon>Methanobacteriales</taxon>
        <taxon>Methanobacteriaceae</taxon>
        <taxon>Methanobacterium</taxon>
    </lineage>
</organism>
<dbReference type="SUPFAM" id="SSF52540">
    <property type="entry name" value="P-loop containing nucleoside triphosphate hydrolases"/>
    <property type="match status" value="1"/>
</dbReference>
<keyword evidence="6" id="KW-1185">Reference proteome</keyword>
<dbReference type="EMBL" id="AMPO01000009">
    <property type="protein sequence ID" value="EKF85256.1"/>
    <property type="molecule type" value="Genomic_DNA"/>
</dbReference>
<keyword evidence="1" id="KW-0547">Nucleotide-binding</keyword>
<dbReference type="InterPro" id="IPR027417">
    <property type="entry name" value="P-loop_NTPase"/>
</dbReference>
<dbReference type="InterPro" id="IPR003593">
    <property type="entry name" value="AAA+_ATPase"/>
</dbReference>
<dbReference type="PATRIC" id="fig|1204725.3.peg.2064"/>
<evidence type="ECO:0000256" key="1">
    <source>
        <dbReference type="ARBA" id="ARBA00022741"/>
    </source>
</evidence>
<keyword evidence="2" id="KW-0067">ATP-binding</keyword>
<evidence type="ECO:0000256" key="3">
    <source>
        <dbReference type="SAM" id="MobiDB-lite"/>
    </source>
</evidence>
<name>K2QBB4_METFP</name>
<reference evidence="5 6" key="1">
    <citation type="journal article" date="2012" name="J. Bacteriol.">
        <title>Draft genome sequence of Methanobacterium formicicum DSM 3637, an archaebacterium isolated from the methane producer amoeba Pelomyxa palustris.</title>
        <authorList>
            <person name="Gutierrez G."/>
        </authorList>
    </citation>
    <scope>NUCLEOTIDE SEQUENCE [LARGE SCALE GENOMIC DNA]</scope>
    <source>
        <strain evidence="6">DSM 3637 / PP1</strain>
    </source>
</reference>
<dbReference type="GO" id="GO:0005524">
    <property type="term" value="F:ATP binding"/>
    <property type="evidence" value="ECO:0007669"/>
    <property type="project" value="UniProtKB-KW"/>
</dbReference>
<dbReference type="GO" id="GO:0022857">
    <property type="term" value="F:transmembrane transporter activity"/>
    <property type="evidence" value="ECO:0007669"/>
    <property type="project" value="TreeGrafter"/>
</dbReference>
<evidence type="ECO:0000256" key="2">
    <source>
        <dbReference type="ARBA" id="ARBA00022840"/>
    </source>
</evidence>
<accession>K2QBB4</accession>
<sequence length="245" mass="27463">MNTETPIPAEDSINVEEPTNSEDPLNIEDILIFNGVSKVYRKGGVEKVALNNLSFKLHPHTHTLITGSSGAGKTSLIYLAGLIKKPSEGKIYVKGSSTNDLGESERSTLIKNEIGLIFRRSNLLPYLSILENVMLPMISSDPSKAEELLEKVEIENWNRFPRDLSIEEEQKVALARSLVNDPALLLAHEPTGELDWEETKNFMELLRKMDNVTLLMTSDQKSLGQFFQNTHELKYGILKHLSSSE</sequence>
<feature type="domain" description="ABC transporter" evidence="4">
    <location>
        <begin position="31"/>
        <end position="245"/>
    </location>
</feature>
<dbReference type="PROSITE" id="PS50893">
    <property type="entry name" value="ABC_TRANSPORTER_2"/>
    <property type="match status" value="1"/>
</dbReference>
<evidence type="ECO:0000259" key="4">
    <source>
        <dbReference type="PROSITE" id="PS50893"/>
    </source>
</evidence>
<dbReference type="RefSeq" id="WP_004031510.1">
    <property type="nucleotide sequence ID" value="NZ_AMPO01000009.1"/>
</dbReference>
<dbReference type="PANTHER" id="PTHR24220">
    <property type="entry name" value="IMPORT ATP-BINDING PROTEIN"/>
    <property type="match status" value="1"/>
</dbReference>
<evidence type="ECO:0000313" key="5">
    <source>
        <dbReference type="EMBL" id="EKF85256.1"/>
    </source>
</evidence>